<feature type="compositionally biased region" description="Low complexity" evidence="17">
    <location>
        <begin position="384"/>
        <end position="393"/>
    </location>
</feature>
<evidence type="ECO:0000256" key="2">
    <source>
        <dbReference type="ARBA" id="ARBA00004406"/>
    </source>
</evidence>
<evidence type="ECO:0000256" key="4">
    <source>
        <dbReference type="ARBA" id="ARBA00018320"/>
    </source>
</evidence>
<dbReference type="InterPro" id="IPR011074">
    <property type="entry name" value="CRAL/TRIO_N_dom"/>
</dbReference>
<dbReference type="SMART" id="SM00516">
    <property type="entry name" value="SEC14"/>
    <property type="match status" value="1"/>
</dbReference>
<dbReference type="GO" id="GO:0005829">
    <property type="term" value="C:cytosol"/>
    <property type="evidence" value="ECO:0007669"/>
    <property type="project" value="TreeGrafter"/>
</dbReference>
<evidence type="ECO:0000259" key="18">
    <source>
        <dbReference type="PROSITE" id="PS50191"/>
    </source>
</evidence>
<dbReference type="GO" id="GO:0005789">
    <property type="term" value="C:endoplasmic reticulum membrane"/>
    <property type="evidence" value="ECO:0007669"/>
    <property type="project" value="UniProtKB-SubCell"/>
</dbReference>
<dbReference type="PANTHER" id="PTHR47669:SF1">
    <property type="entry name" value="PHOSPHATIDYLINOSITOL TRANSFER PROTEIN SFH5"/>
    <property type="match status" value="1"/>
</dbReference>
<evidence type="ECO:0000256" key="5">
    <source>
        <dbReference type="ARBA" id="ARBA00022448"/>
    </source>
</evidence>
<comment type="subcellular location">
    <subcellularLocation>
        <location evidence="16">Cytoplasm</location>
    </subcellularLocation>
    <subcellularLocation>
        <location evidence="2 16">Endoplasmic reticulum membrane</location>
        <topology evidence="2 16">Peripheral membrane protein</topology>
    </subcellularLocation>
    <subcellularLocation>
        <location evidence="16">Microsome membrane</location>
        <topology evidence="16">Peripheral membrane protein</topology>
    </subcellularLocation>
</comment>
<dbReference type="GO" id="GO:0005886">
    <property type="term" value="C:plasma membrane"/>
    <property type="evidence" value="ECO:0007669"/>
    <property type="project" value="TreeGrafter"/>
</dbReference>
<dbReference type="PANTHER" id="PTHR47669">
    <property type="entry name" value="PHOSPHATIDYLINOSITOL TRANSFER PROTEIN SFH5"/>
    <property type="match status" value="1"/>
</dbReference>
<dbReference type="GO" id="GO:0046872">
    <property type="term" value="F:metal ion binding"/>
    <property type="evidence" value="ECO:0007669"/>
    <property type="project" value="UniProtKB-KW"/>
</dbReference>
<feature type="compositionally biased region" description="Basic and acidic residues" evidence="17">
    <location>
        <begin position="49"/>
        <end position="74"/>
    </location>
</feature>
<organism evidence="19 20">
    <name type="scientific">Penicillium subrubescens</name>
    <dbReference type="NCBI Taxonomy" id="1316194"/>
    <lineage>
        <taxon>Eukaryota</taxon>
        <taxon>Fungi</taxon>
        <taxon>Dikarya</taxon>
        <taxon>Ascomycota</taxon>
        <taxon>Pezizomycotina</taxon>
        <taxon>Eurotiomycetes</taxon>
        <taxon>Eurotiomycetidae</taxon>
        <taxon>Eurotiales</taxon>
        <taxon>Aspergillaceae</taxon>
        <taxon>Penicillium</taxon>
    </lineage>
</organism>
<proteinExistence type="inferred from homology"/>
<evidence type="ECO:0000256" key="9">
    <source>
        <dbReference type="ARBA" id="ARBA00022824"/>
    </source>
</evidence>
<evidence type="ECO:0000256" key="8">
    <source>
        <dbReference type="ARBA" id="ARBA00022723"/>
    </source>
</evidence>
<dbReference type="SUPFAM" id="SSF46938">
    <property type="entry name" value="CRAL/TRIO N-terminal domain"/>
    <property type="match status" value="1"/>
</dbReference>
<keyword evidence="6 16" id="KW-0963">Cytoplasm</keyword>
<dbReference type="OrthoDB" id="75724at2759"/>
<evidence type="ECO:0000256" key="13">
    <source>
        <dbReference type="ARBA" id="ARBA00023136"/>
    </source>
</evidence>
<name>A0A1Q5TL84_9EURO</name>
<dbReference type="FunFam" id="3.40.525.10:FF:000017">
    <property type="entry name" value="Phosphatidylinositol transfer protein sfh5"/>
    <property type="match status" value="1"/>
</dbReference>
<dbReference type="GO" id="GO:0043001">
    <property type="term" value="P:Golgi to plasma membrane protein transport"/>
    <property type="evidence" value="ECO:0007669"/>
    <property type="project" value="TreeGrafter"/>
</dbReference>
<dbReference type="InterPro" id="IPR036865">
    <property type="entry name" value="CRAL-TRIO_dom_sf"/>
</dbReference>
<dbReference type="AlphaFoldDB" id="A0A1Q5TL84"/>
<feature type="compositionally biased region" description="Basic and acidic residues" evidence="17">
    <location>
        <begin position="445"/>
        <end position="455"/>
    </location>
</feature>
<dbReference type="EMBL" id="MNBE01000642">
    <property type="protein sequence ID" value="OKP00982.1"/>
    <property type="molecule type" value="Genomic_DNA"/>
</dbReference>
<comment type="caution">
    <text evidence="19">The sequence shown here is derived from an EMBL/GenBank/DDBJ whole genome shotgun (WGS) entry which is preliminary data.</text>
</comment>
<evidence type="ECO:0000256" key="3">
    <source>
        <dbReference type="ARBA" id="ARBA00006667"/>
    </source>
</evidence>
<gene>
    <name evidence="19" type="ORF">PENSUB_7563</name>
</gene>
<evidence type="ECO:0000256" key="6">
    <source>
        <dbReference type="ARBA" id="ARBA00022490"/>
    </source>
</evidence>
<feature type="compositionally biased region" description="Basic and acidic residues" evidence="17">
    <location>
        <begin position="397"/>
        <end position="428"/>
    </location>
</feature>
<reference evidence="19 20" key="1">
    <citation type="submission" date="2016-10" db="EMBL/GenBank/DDBJ databases">
        <title>Genome sequence of the ascomycete fungus Penicillium subrubescens.</title>
        <authorList>
            <person name="De Vries R.P."/>
            <person name="Peng M."/>
            <person name="Dilokpimol A."/>
            <person name="Hilden K."/>
            <person name="Makela M.R."/>
            <person name="Grigoriev I."/>
            <person name="Riley R."/>
            <person name="Granchi Z."/>
        </authorList>
    </citation>
    <scope>NUCLEOTIDE SEQUENCE [LARGE SCALE GENOMIC DNA]</scope>
    <source>
        <strain evidence="19 20">CBS 132785</strain>
    </source>
</reference>
<dbReference type="Pfam" id="PF00650">
    <property type="entry name" value="CRAL_TRIO"/>
    <property type="match status" value="1"/>
</dbReference>
<keyword evidence="11" id="KW-0408">Iron</keyword>
<feature type="domain" description="CRAL-TRIO" evidence="18">
    <location>
        <begin position="178"/>
        <end position="359"/>
    </location>
</feature>
<keyword evidence="12 16" id="KW-0445">Lipid transport</keyword>
<dbReference type="STRING" id="1316194.A0A1Q5TL84"/>
<evidence type="ECO:0000256" key="11">
    <source>
        <dbReference type="ARBA" id="ARBA00023004"/>
    </source>
</evidence>
<dbReference type="PROSITE" id="PS50191">
    <property type="entry name" value="CRAL_TRIO"/>
    <property type="match status" value="1"/>
</dbReference>
<feature type="region of interest" description="Disordered" evidence="17">
    <location>
        <begin position="1"/>
        <end position="94"/>
    </location>
</feature>
<comment type="catalytic activity">
    <reaction evidence="14">
        <text>a 1,2-diacyl-sn-glycero-3-phospho-(1D-myo-inositol)(in) = a 1,2-diacyl-sn-glycero-3-phospho-(1D-myo-inositol)(out)</text>
        <dbReference type="Rhea" id="RHEA:38691"/>
        <dbReference type="ChEBI" id="CHEBI:57880"/>
    </reaction>
    <physiologicalReaction direction="left-to-right" evidence="14">
        <dbReference type="Rhea" id="RHEA:38692"/>
    </physiologicalReaction>
</comment>
<evidence type="ECO:0000256" key="12">
    <source>
        <dbReference type="ARBA" id="ARBA00023055"/>
    </source>
</evidence>
<keyword evidence="9 16" id="KW-0256">Endoplasmic reticulum</keyword>
<accession>A0A1Q5TL84</accession>
<evidence type="ECO:0000256" key="15">
    <source>
        <dbReference type="ARBA" id="ARBA00024180"/>
    </source>
</evidence>
<keyword evidence="20" id="KW-1185">Reference proteome</keyword>
<evidence type="ECO:0000256" key="1">
    <source>
        <dbReference type="ARBA" id="ARBA00001970"/>
    </source>
</evidence>
<evidence type="ECO:0000256" key="7">
    <source>
        <dbReference type="ARBA" id="ARBA00022617"/>
    </source>
</evidence>
<evidence type="ECO:0000256" key="16">
    <source>
        <dbReference type="RuleBase" id="RU367059"/>
    </source>
</evidence>
<dbReference type="Gene3D" id="3.40.525.10">
    <property type="entry name" value="CRAL-TRIO lipid binding domain"/>
    <property type="match status" value="1"/>
</dbReference>
<sequence length="455" mass="50417">MSDQKPVEQTPVAEPEKREEAPVVAAEAPEAPEASDKPSETPAAATTDATDKEAEPKAQEAVEETPAKEAEPAKDAPAAPETEAAQPEEQKPEQPAYLTKIPGLAQLFEQLPKIFSETSYNEMWGVQLKDSEDVPTVNVLIKFLRANEGNVQGAQDQLRKALEWRKKTNPLALIESGRYSATKYGGLGYLTTYEQDGRPLVFTWNIYGAVKDVSATFGDSDEFVKWRAALMELAVQDLKLKDATEVIDYDGEKDPYQMIQVHDYLNVKFFRMDPSVRAATKKTIDTFSTAYPELLREKFFVNVPSIMGWMFSAMKLFLSRNTTRKFHPISNGANLAREFPASIADKIPKTYGGKGLELKDEARTVQLVEDKVEKEETKDETKPAEASTESAAPAVPPKDEEPVKKETPKEKPVEEAPKEEALKEEPVKVEAATNGEPLKEGAPQEEIKAVAEEAK</sequence>
<comment type="function">
    <text evidence="15">Non-classical phosphatidylinositol (PtdIns) transfer protein (PITP), which exhibits PtdIns-binding/transfer activity in the absence of detectable PtdCho-binding/transfer activity. Regulates PtdIns(4,5)P2 homeostasis at the plasma membrane. Heme-binding protein that may play a role in organic oxidant-induced stress responses.</text>
</comment>
<keyword evidence="10 16" id="KW-0492">Microsome</keyword>
<comment type="cofactor">
    <cofactor evidence="1">
        <name>heme b</name>
        <dbReference type="ChEBI" id="CHEBI:60344"/>
    </cofactor>
</comment>
<dbReference type="InterPro" id="IPR001251">
    <property type="entry name" value="CRAL-TRIO_dom"/>
</dbReference>
<evidence type="ECO:0000256" key="14">
    <source>
        <dbReference type="ARBA" id="ARBA00024146"/>
    </source>
</evidence>
<feature type="compositionally biased region" description="Basic and acidic residues" evidence="17">
    <location>
        <begin position="367"/>
        <end position="383"/>
    </location>
</feature>
<comment type="similarity">
    <text evidence="3 16">Belongs to the SFH5 family.</text>
</comment>
<evidence type="ECO:0000313" key="20">
    <source>
        <dbReference type="Proteomes" id="UP000186955"/>
    </source>
</evidence>
<feature type="compositionally biased region" description="Low complexity" evidence="17">
    <location>
        <begin position="22"/>
        <end position="32"/>
    </location>
</feature>
<evidence type="ECO:0000313" key="19">
    <source>
        <dbReference type="EMBL" id="OKP00982.1"/>
    </source>
</evidence>
<dbReference type="GO" id="GO:0032541">
    <property type="term" value="C:cortical endoplasmic reticulum"/>
    <property type="evidence" value="ECO:0007669"/>
    <property type="project" value="TreeGrafter"/>
</dbReference>
<dbReference type="Pfam" id="PF03765">
    <property type="entry name" value="CRAL_TRIO_N"/>
    <property type="match status" value="1"/>
</dbReference>
<keyword evidence="8" id="KW-0479">Metal-binding</keyword>
<protein>
    <recommendedName>
        <fullName evidence="4 16">Phosphatidylinositol transfer protein SFH5</fullName>
        <shortName evidence="16">PITP SFH5</shortName>
    </recommendedName>
</protein>
<dbReference type="InterPro" id="IPR042938">
    <property type="entry name" value="Sfh5"/>
</dbReference>
<keyword evidence="5 16" id="KW-0813">Transport</keyword>
<keyword evidence="7" id="KW-0349">Heme</keyword>
<keyword evidence="13 16" id="KW-0472">Membrane</keyword>
<feature type="region of interest" description="Disordered" evidence="17">
    <location>
        <begin position="367"/>
        <end position="455"/>
    </location>
</feature>
<dbReference type="InterPro" id="IPR036273">
    <property type="entry name" value="CRAL/TRIO_N_dom_sf"/>
</dbReference>
<dbReference type="SUPFAM" id="SSF52087">
    <property type="entry name" value="CRAL/TRIO domain"/>
    <property type="match status" value="1"/>
</dbReference>
<dbReference type="GO" id="GO:0008526">
    <property type="term" value="F:phosphatidylinositol transfer activity"/>
    <property type="evidence" value="ECO:0007669"/>
    <property type="project" value="UniProtKB-UniRule"/>
</dbReference>
<dbReference type="GO" id="GO:0017157">
    <property type="term" value="P:regulation of exocytosis"/>
    <property type="evidence" value="ECO:0007669"/>
    <property type="project" value="TreeGrafter"/>
</dbReference>
<dbReference type="CDD" id="cd00170">
    <property type="entry name" value="SEC14"/>
    <property type="match status" value="1"/>
</dbReference>
<evidence type="ECO:0000256" key="17">
    <source>
        <dbReference type="SAM" id="MobiDB-lite"/>
    </source>
</evidence>
<evidence type="ECO:0000256" key="10">
    <source>
        <dbReference type="ARBA" id="ARBA00022848"/>
    </source>
</evidence>
<feature type="compositionally biased region" description="Low complexity" evidence="17">
    <location>
        <begin position="75"/>
        <end position="87"/>
    </location>
</feature>
<dbReference type="Proteomes" id="UP000186955">
    <property type="component" value="Unassembled WGS sequence"/>
</dbReference>